<dbReference type="EMBL" id="JALPQF010000008">
    <property type="protein sequence ID" value="MCK8480783.1"/>
    <property type="molecule type" value="Genomic_DNA"/>
</dbReference>
<name>A0ABT0H8U5_9FLAO</name>
<keyword evidence="2" id="KW-1185">Reference proteome</keyword>
<sequence>MKHFTCHHNPSKKNSLILSIALCIALLYSAFSFSQELSSNDAVGVFVFESETIDYGTIQQNDNGIRTFKFKNRGRAPIVISKVKTTCGCTVPTYPKQAILPGESATIDIKYATSRLGKFSKSITVFSNADQPQKRLQIKGNVVAKASKTIK</sequence>
<comment type="caution">
    <text evidence="1">The sequence shown here is derived from an EMBL/GenBank/DDBJ whole genome shotgun (WGS) entry which is preliminary data.</text>
</comment>
<dbReference type="PANTHER" id="PTHR37833">
    <property type="entry name" value="LIPOPROTEIN-RELATED"/>
    <property type="match status" value="1"/>
</dbReference>
<accession>A0ABT0H8U5</accession>
<evidence type="ECO:0000313" key="1">
    <source>
        <dbReference type="EMBL" id="MCK8480783.1"/>
    </source>
</evidence>
<evidence type="ECO:0000313" key="2">
    <source>
        <dbReference type="Proteomes" id="UP001203687"/>
    </source>
</evidence>
<reference evidence="1" key="1">
    <citation type="submission" date="2022-04" db="EMBL/GenBank/DDBJ databases">
        <authorList>
            <person name="Ren T."/>
        </authorList>
    </citation>
    <scope>NUCLEOTIDE SEQUENCE</scope>
    <source>
        <strain evidence="1">F63249</strain>
    </source>
</reference>
<organism evidence="1 2">
    <name type="scientific">Psychroserpens algicola</name>
    <dbReference type="NCBI Taxonomy" id="1719034"/>
    <lineage>
        <taxon>Bacteria</taxon>
        <taxon>Pseudomonadati</taxon>
        <taxon>Bacteroidota</taxon>
        <taxon>Flavobacteriia</taxon>
        <taxon>Flavobacteriales</taxon>
        <taxon>Flavobacteriaceae</taxon>
        <taxon>Psychroserpens</taxon>
    </lineage>
</organism>
<dbReference type="Gene3D" id="2.60.40.10">
    <property type="entry name" value="Immunoglobulins"/>
    <property type="match status" value="1"/>
</dbReference>
<dbReference type="RefSeq" id="WP_204347027.1">
    <property type="nucleotide sequence ID" value="NZ_JACNMJ010000009.1"/>
</dbReference>
<dbReference type="Proteomes" id="UP001203687">
    <property type="component" value="Unassembled WGS sequence"/>
</dbReference>
<dbReference type="Pfam" id="PF07610">
    <property type="entry name" value="DUF1573"/>
    <property type="match status" value="1"/>
</dbReference>
<dbReference type="PANTHER" id="PTHR37833:SF1">
    <property type="entry name" value="SIGNAL PEPTIDE PROTEIN"/>
    <property type="match status" value="1"/>
</dbReference>
<proteinExistence type="predicted"/>
<protein>
    <submittedName>
        <fullName evidence="1">DUF1573 domain-containing protein</fullName>
    </submittedName>
</protein>
<dbReference type="InterPro" id="IPR013783">
    <property type="entry name" value="Ig-like_fold"/>
</dbReference>
<dbReference type="InterPro" id="IPR011467">
    <property type="entry name" value="DUF1573"/>
</dbReference>
<gene>
    <name evidence="1" type="ORF">MUY34_09130</name>
</gene>